<proteinExistence type="predicted"/>
<reference evidence="3 4" key="1">
    <citation type="submission" date="2019-10" db="EMBL/GenBank/DDBJ databases">
        <authorList>
            <person name="Dong K."/>
        </authorList>
    </citation>
    <scope>NUCLEOTIDE SEQUENCE [LARGE SCALE GENOMIC DNA]</scope>
    <source>
        <strain evidence="3 4">DSM 28960</strain>
    </source>
</reference>
<dbReference type="Pfam" id="PF14507">
    <property type="entry name" value="CppA_C"/>
    <property type="match status" value="1"/>
</dbReference>
<sequence length="259" mass="28848">MSEILNHINGFLPVYRVLNREENLDFFRDVLGLKVLLEEGAMVFLGGHESKKRRLVLEESPGHRTVKGDKKHAATVLVGQADEVAQLLVGHLDAVSKVFFDGQCFGFEAISPENDVFQLLSEGLSVLTEVEKEGVRKKSVKKSDHPGLSEVRVMTLELNSSNGAVLDFVGALLGADVTRNQLRLPFVKMIEHETQGVDLAARADETLDLELLYFSVDDALDLVEFSKKADEKSNPYLDQSKRTLSIEAPNHMEVWFVKA</sequence>
<gene>
    <name evidence="3" type="ORF">GHI93_09840</name>
</gene>
<accession>A0A7X1Z9L3</accession>
<feature type="domain" description="CppA C-terminal" evidence="2">
    <location>
        <begin position="149"/>
        <end position="256"/>
    </location>
</feature>
<dbReference type="SUPFAM" id="SSF54593">
    <property type="entry name" value="Glyoxalase/Bleomycin resistance protein/Dihydroxybiphenyl dioxygenase"/>
    <property type="match status" value="1"/>
</dbReference>
<dbReference type="RefSeq" id="WP_153496887.1">
    <property type="nucleotide sequence ID" value="NZ_CAXYUY010000018.1"/>
</dbReference>
<dbReference type="OrthoDB" id="2232397at2"/>
<feature type="domain" description="CppA N-terminal" evidence="1">
    <location>
        <begin position="12"/>
        <end position="122"/>
    </location>
</feature>
<comment type="caution">
    <text evidence="3">The sequence shown here is derived from an EMBL/GenBank/DDBJ whole genome shotgun (WGS) entry which is preliminary data.</text>
</comment>
<dbReference type="Gene3D" id="3.10.180.40">
    <property type="entry name" value="C3-degrading proteinase like domains"/>
    <property type="match status" value="1"/>
</dbReference>
<dbReference type="Proteomes" id="UP000439550">
    <property type="component" value="Unassembled WGS sequence"/>
</dbReference>
<keyword evidence="4" id="KW-1185">Reference proteome</keyword>
<dbReference type="InterPro" id="IPR029068">
    <property type="entry name" value="Glyas_Bleomycin-R_OHBP_Dase"/>
</dbReference>
<name>A0A7X1Z9L3_9LACT</name>
<evidence type="ECO:0000313" key="3">
    <source>
        <dbReference type="EMBL" id="MQW40227.1"/>
    </source>
</evidence>
<evidence type="ECO:0000313" key="4">
    <source>
        <dbReference type="Proteomes" id="UP000439550"/>
    </source>
</evidence>
<dbReference type="InterPro" id="IPR032703">
    <property type="entry name" value="CppA_C"/>
</dbReference>
<dbReference type="Gene3D" id="3.10.180.10">
    <property type="entry name" value="2,3-Dihydroxybiphenyl 1,2-Dioxygenase, domain 1"/>
    <property type="match status" value="1"/>
</dbReference>
<dbReference type="Pfam" id="PF14506">
    <property type="entry name" value="CppA_N"/>
    <property type="match status" value="1"/>
</dbReference>
<protein>
    <submittedName>
        <fullName evidence="3">Proteinase</fullName>
    </submittedName>
</protein>
<organism evidence="3 4">
    <name type="scientific">Lactococcus hircilactis</name>
    <dbReference type="NCBI Taxonomy" id="1494462"/>
    <lineage>
        <taxon>Bacteria</taxon>
        <taxon>Bacillati</taxon>
        <taxon>Bacillota</taxon>
        <taxon>Bacilli</taxon>
        <taxon>Lactobacillales</taxon>
        <taxon>Streptococcaceae</taxon>
        <taxon>Lactococcus</taxon>
    </lineage>
</organism>
<dbReference type="AlphaFoldDB" id="A0A7X1Z9L3"/>
<dbReference type="InterPro" id="IPR032702">
    <property type="entry name" value="CppA_N"/>
</dbReference>
<evidence type="ECO:0000259" key="2">
    <source>
        <dbReference type="Pfam" id="PF14507"/>
    </source>
</evidence>
<evidence type="ECO:0000259" key="1">
    <source>
        <dbReference type="Pfam" id="PF14506"/>
    </source>
</evidence>
<dbReference type="EMBL" id="WITJ01000013">
    <property type="protein sequence ID" value="MQW40227.1"/>
    <property type="molecule type" value="Genomic_DNA"/>
</dbReference>